<protein>
    <submittedName>
        <fullName evidence="7">Uncharacterized protein</fullName>
    </submittedName>
</protein>
<feature type="compositionally biased region" description="Basic and acidic residues" evidence="6">
    <location>
        <begin position="756"/>
        <end position="789"/>
    </location>
</feature>
<accession>A0A7S2BP18</accession>
<evidence type="ECO:0000256" key="2">
    <source>
        <dbReference type="ARBA" id="ARBA00022490"/>
    </source>
</evidence>
<evidence type="ECO:0000313" key="7">
    <source>
        <dbReference type="EMBL" id="CAD9402641.1"/>
    </source>
</evidence>
<feature type="compositionally biased region" description="Low complexity" evidence="6">
    <location>
        <begin position="506"/>
        <end position="518"/>
    </location>
</feature>
<evidence type="ECO:0000256" key="1">
    <source>
        <dbReference type="ARBA" id="ARBA00004496"/>
    </source>
</evidence>
<keyword evidence="4" id="KW-0505">Motor protein</keyword>
<dbReference type="PANTHER" id="PTHR46349:SF6">
    <property type="entry name" value="MYOSIN-6-LIKE"/>
    <property type="match status" value="1"/>
</dbReference>
<feature type="region of interest" description="Disordered" evidence="6">
    <location>
        <begin position="231"/>
        <end position="282"/>
    </location>
</feature>
<gene>
    <name evidence="7" type="ORF">FPAR1323_LOCUS5352</name>
</gene>
<feature type="compositionally biased region" description="Basic and acidic residues" evidence="6">
    <location>
        <begin position="476"/>
        <end position="487"/>
    </location>
</feature>
<keyword evidence="2" id="KW-0963">Cytoplasm</keyword>
<feature type="compositionally biased region" description="Low complexity" evidence="6">
    <location>
        <begin position="383"/>
        <end position="395"/>
    </location>
</feature>
<evidence type="ECO:0000256" key="4">
    <source>
        <dbReference type="ARBA" id="ARBA00023175"/>
    </source>
</evidence>
<reference evidence="7" key="1">
    <citation type="submission" date="2021-01" db="EMBL/GenBank/DDBJ databases">
        <authorList>
            <person name="Corre E."/>
            <person name="Pelletier E."/>
            <person name="Niang G."/>
            <person name="Scheremetjew M."/>
            <person name="Finn R."/>
            <person name="Kale V."/>
            <person name="Holt S."/>
            <person name="Cochrane G."/>
            <person name="Meng A."/>
            <person name="Brown T."/>
            <person name="Cohen L."/>
        </authorList>
    </citation>
    <scope>NUCLEOTIDE SEQUENCE</scope>
    <source>
        <strain evidence="7">RCC1693</strain>
    </source>
</reference>
<feature type="compositionally biased region" description="Low complexity" evidence="6">
    <location>
        <begin position="680"/>
        <end position="690"/>
    </location>
</feature>
<feature type="compositionally biased region" description="Low complexity" evidence="6">
    <location>
        <begin position="526"/>
        <end position="565"/>
    </location>
</feature>
<feature type="compositionally biased region" description="Polar residues" evidence="6">
    <location>
        <begin position="664"/>
        <end position="678"/>
    </location>
</feature>
<dbReference type="PANTHER" id="PTHR46349">
    <property type="entry name" value="CINGULIN-LIKE PROTEIN 1-RELATED"/>
    <property type="match status" value="1"/>
</dbReference>
<evidence type="ECO:0000256" key="3">
    <source>
        <dbReference type="ARBA" id="ARBA00023123"/>
    </source>
</evidence>
<comment type="subcellular location">
    <subcellularLocation>
        <location evidence="1">Cytoplasm</location>
    </subcellularLocation>
</comment>
<dbReference type="EMBL" id="HBGT01009848">
    <property type="protein sequence ID" value="CAD9402641.1"/>
    <property type="molecule type" value="Transcribed_RNA"/>
</dbReference>
<feature type="region of interest" description="Disordered" evidence="6">
    <location>
        <begin position="476"/>
        <end position="905"/>
    </location>
</feature>
<feature type="region of interest" description="Disordered" evidence="6">
    <location>
        <begin position="376"/>
        <end position="395"/>
    </location>
</feature>
<proteinExistence type="predicted"/>
<evidence type="ECO:0000256" key="5">
    <source>
        <dbReference type="SAM" id="Coils"/>
    </source>
</evidence>
<sequence>MSAYSERLANNAPSTVAELQAHLALLVKHAKEQESKVKDLELANADLEAELDDMHDELSEHRPKNTTTDDGDESTHASLTPRDTPSKVADSRKAEVAAIAAAAEADRAAQEAAEAAAEAAQEAEELREYVGELEEMVDELEKENKEAKVAQQDGERRLLQLEGMFRERGGKGGGRAVAFEVVENGGGGDMTRRSRLAAAEEDIASPPLSPWKSSKPGAELPTITMVGDSIEDMAPLSPNWNDGMPTLSLPADSEDEGESEAGGGASRHRVAEESSPTPLSNAVDSAVQAANVASAVAVAVGVAKAEAAAAAEQRRLEARDAMDAAMDEARERFEVLLEEQRDEWRERRAAVEEERDDLRTRLKAAEAELDEIAQMDEEEEEAAAAAEAAAASADEATKAALATAEAKVSRALEDAAAAREAERLASSELRDVYADLAGAKTRVEHERAALSDCEAALSGARAEVAALRDEVAALKAEAAEARSKAERAAVSQRASAGTEAKVPVEATASPAPCASPARVPSPPQGSPSSRSTSSLHVQRVSVASTSADAVVTSASFATATATKATKATKAKRRSRGERLARSGDGPDAALPPVMKVRPANRRSGSCPPELPERSSPGPPKHPPPTIPTPMPMEPSVDLALEISGGALRPPPSFSSPKVSAPELTLSSATPSPVTSGADDSSYSSVSSYSPVPVPVPVTVKAAARPSSGRRSGGSGANGAVRRSGGMVRRKSRSIEPMDMVATQPQPQPGAQPAARGNDRQDSRDLRDDSRKVAELGEMQPHLDVDDKTPLHAPQNAGGTSRRQGEDEGWRRERRNVGSWGLGYEPANTEPRTGQLDDRADFGTGAGDGGPARVVVVGKAPSRGPKPPAYDNIGAGFGLREHRPQDEAGSGGARTIMVRRSGGSRA</sequence>
<feature type="region of interest" description="Disordered" evidence="6">
    <location>
        <begin position="201"/>
        <end position="220"/>
    </location>
</feature>
<keyword evidence="3" id="KW-0518">Myosin</keyword>
<feature type="compositionally biased region" description="Low complexity" evidence="6">
    <location>
        <begin position="741"/>
        <end position="754"/>
    </location>
</feature>
<dbReference type="GO" id="GO:0005923">
    <property type="term" value="C:bicellular tight junction"/>
    <property type="evidence" value="ECO:0007669"/>
    <property type="project" value="TreeGrafter"/>
</dbReference>
<feature type="compositionally biased region" description="Pro residues" evidence="6">
    <location>
        <begin position="616"/>
        <end position="632"/>
    </location>
</feature>
<dbReference type="AlphaFoldDB" id="A0A7S2BP18"/>
<organism evidence="7">
    <name type="scientific">Florenciella parvula</name>
    <dbReference type="NCBI Taxonomy" id="236787"/>
    <lineage>
        <taxon>Eukaryota</taxon>
        <taxon>Sar</taxon>
        <taxon>Stramenopiles</taxon>
        <taxon>Ochrophyta</taxon>
        <taxon>Dictyochophyceae</taxon>
        <taxon>Florenciellales</taxon>
        <taxon>Florenciella</taxon>
    </lineage>
</organism>
<name>A0A7S2BP18_9STRA</name>
<feature type="coiled-coil region" evidence="5">
    <location>
        <begin position="102"/>
        <end position="157"/>
    </location>
</feature>
<evidence type="ECO:0000256" key="6">
    <source>
        <dbReference type="SAM" id="MobiDB-lite"/>
    </source>
</evidence>
<feature type="region of interest" description="Disordered" evidence="6">
    <location>
        <begin position="48"/>
        <end position="93"/>
    </location>
</feature>
<feature type="compositionally biased region" description="Basic residues" evidence="6">
    <location>
        <begin position="566"/>
        <end position="575"/>
    </location>
</feature>
<keyword evidence="5" id="KW-0175">Coiled coil</keyword>